<dbReference type="PANTHER" id="PTHR23429">
    <property type="entry name" value="GLUCOSE-6-PHOSPHATE 1-DEHYDROGENASE G6PD"/>
    <property type="match status" value="1"/>
</dbReference>
<feature type="binding site" evidence="7">
    <location>
        <position position="60"/>
    </location>
    <ligand>
        <name>NADP(+)</name>
        <dbReference type="ChEBI" id="CHEBI:58349"/>
    </ligand>
</feature>
<sequence>MANAIKHRRYGKGMKTNTPFTIVIFGASGDLTVRKLMPALYHNFQKNRLPAGLRIVGFARRDWRDEDFREELKKGVQAHGASFEDAIWNELAPSIHYFRGDLDAAKDYRALQAHLDCLAPGATGCLYYLAVAPDFIGPVCAHLKAAGMAAETHGFRRVIIEKPFGRDLTSARALNREVHEAFAEHQVFRIDHYLGKETAQNIIFLRFANTFFEPVWNRRYVSNVQITVAEQVDVGRRGGYYDKAGVLRDMFQNHLMQLLALVSMEPPASLDADAIRNEKVKVLGTVRPISMADTVRGQYEGYRSAKDVAPDSQTPTYAAVKLFIDNWRWQGIPFYLRSGKAMIAKSSAIVVEFQPPPDVIFNLHGNQGFTPNFLSICIQPDEGIQLRFETKVPDTVAESRSVNMSHSYHEAFPGIVLPDAYERLLLDALKGDAALFARNDDIENAWHLMDPIIQGWDASSRVSPLEIYPRGSWGPKAADALLAKGGHAWRMGCCGLPCN</sequence>
<keyword evidence="11" id="KW-1185">Reference proteome</keyword>
<evidence type="ECO:0000313" key="10">
    <source>
        <dbReference type="EMBL" id="NWH05191.1"/>
    </source>
</evidence>
<dbReference type="PROSITE" id="PS00069">
    <property type="entry name" value="G6P_DEHYDROGENASE"/>
    <property type="match status" value="1"/>
</dbReference>
<comment type="function">
    <text evidence="7">Catalyzes the oxidation of glucose 6-phosphate to 6-phosphogluconolactone.</text>
</comment>
<feature type="binding site" evidence="7">
    <location>
        <position position="249"/>
    </location>
    <ligand>
        <name>substrate</name>
    </ligand>
</feature>
<evidence type="ECO:0000256" key="6">
    <source>
        <dbReference type="ARBA" id="ARBA00023277"/>
    </source>
</evidence>
<gene>
    <name evidence="7 10" type="primary">zwf</name>
    <name evidence="10" type="ORF">HXW94_09360</name>
</gene>
<dbReference type="Proteomes" id="UP000553343">
    <property type="component" value="Unassembled WGS sequence"/>
</dbReference>
<feature type="binding site" evidence="7">
    <location>
        <position position="162"/>
    </location>
    <ligand>
        <name>NADP(+)</name>
        <dbReference type="ChEBI" id="CHEBI:58349"/>
    </ligand>
</feature>
<accession>A0A850T259</accession>
<comment type="caution">
    <text evidence="10">The sequence shown here is derived from an EMBL/GenBank/DDBJ whole genome shotgun (WGS) entry which is preliminary data.</text>
</comment>
<evidence type="ECO:0000256" key="1">
    <source>
        <dbReference type="ARBA" id="ARBA00004937"/>
    </source>
</evidence>
<comment type="pathway">
    <text evidence="1 7">Carbohydrate degradation; pentose phosphate pathway; D-ribulose 5-phosphate from D-glucose 6-phosphate (oxidative stage): step 1/3.</text>
</comment>
<dbReference type="EMBL" id="JACADJ010000027">
    <property type="protein sequence ID" value="NWH05191.1"/>
    <property type="molecule type" value="Genomic_DNA"/>
</dbReference>
<comment type="similarity">
    <text evidence="2 7">Belongs to the glucose-6-phosphate dehydrogenase family.</text>
</comment>
<feature type="binding site" evidence="7">
    <location>
        <position position="345"/>
    </location>
    <ligand>
        <name>substrate</name>
    </ligand>
</feature>
<feature type="binding site" evidence="7">
    <location>
        <position position="192"/>
    </location>
    <ligand>
        <name>substrate</name>
    </ligand>
</feature>
<dbReference type="Pfam" id="PF00479">
    <property type="entry name" value="G6PD_N"/>
    <property type="match status" value="1"/>
</dbReference>
<dbReference type="GO" id="GO:0006006">
    <property type="term" value="P:glucose metabolic process"/>
    <property type="evidence" value="ECO:0007669"/>
    <property type="project" value="UniProtKB-KW"/>
</dbReference>
<dbReference type="HAMAP" id="MF_00966">
    <property type="entry name" value="G6PD"/>
    <property type="match status" value="1"/>
</dbReference>
<dbReference type="InterPro" id="IPR022675">
    <property type="entry name" value="G6P_DH_C"/>
</dbReference>
<keyword evidence="5 7" id="KW-0560">Oxidoreductase</keyword>
<dbReference type="PRINTS" id="PR00079">
    <property type="entry name" value="G6PDHDRGNASE"/>
</dbReference>
<evidence type="ECO:0000256" key="3">
    <source>
        <dbReference type="ARBA" id="ARBA00022526"/>
    </source>
</evidence>
<dbReference type="PIRSF" id="PIRSF000110">
    <property type="entry name" value="G6PD"/>
    <property type="match status" value="1"/>
</dbReference>
<protein>
    <recommendedName>
        <fullName evidence="7">Glucose-6-phosphate 1-dehydrogenase</fullName>
        <shortName evidence="7">G6PD</shortName>
        <ecNumber evidence="7">1.1.1.49</ecNumber>
    </recommendedName>
</protein>
<feature type="domain" description="Glucose-6-phosphate dehydrogenase NAD-binding" evidence="8">
    <location>
        <begin position="23"/>
        <end position="201"/>
    </location>
</feature>
<evidence type="ECO:0000259" key="8">
    <source>
        <dbReference type="Pfam" id="PF00479"/>
    </source>
</evidence>
<comment type="caution">
    <text evidence="7">Lacks conserved residue(s) required for the propagation of feature annotation.</text>
</comment>
<evidence type="ECO:0000256" key="5">
    <source>
        <dbReference type="ARBA" id="ARBA00023002"/>
    </source>
</evidence>
<feature type="active site" description="Proton acceptor" evidence="7">
    <location>
        <position position="254"/>
    </location>
</feature>
<dbReference type="UniPathway" id="UPA00115">
    <property type="reaction ID" value="UER00408"/>
</dbReference>
<reference evidence="10 11" key="1">
    <citation type="submission" date="2020-06" db="EMBL/GenBank/DDBJ databases">
        <title>High-quality draft genome of sulfate reducer Desulfobacter latus type strain AcrS2 isolated from marine sediment.</title>
        <authorList>
            <person name="Hoppe M."/>
            <person name="Larsen C.K."/>
            <person name="Marshall I.P.G."/>
            <person name="Schramm A."/>
            <person name="Marietou A.G."/>
        </authorList>
    </citation>
    <scope>NUCLEOTIDE SEQUENCE [LARGE SCALE GENOMIC DNA]</scope>
    <source>
        <strain evidence="10 11">AcRS2</strain>
    </source>
</reference>
<dbReference type="Gene3D" id="3.40.50.720">
    <property type="entry name" value="NAD(P)-binding Rossmann-like Domain"/>
    <property type="match status" value="1"/>
</dbReference>
<dbReference type="Gene3D" id="3.30.360.10">
    <property type="entry name" value="Dihydrodipicolinate Reductase, domain 2"/>
    <property type="match status" value="1"/>
</dbReference>
<keyword evidence="4 7" id="KW-0521">NADP</keyword>
<evidence type="ECO:0000259" key="9">
    <source>
        <dbReference type="Pfam" id="PF02781"/>
    </source>
</evidence>
<dbReference type="EC" id="1.1.1.49" evidence="7"/>
<dbReference type="GO" id="GO:0009051">
    <property type="term" value="P:pentose-phosphate shunt, oxidative branch"/>
    <property type="evidence" value="ECO:0007669"/>
    <property type="project" value="TreeGrafter"/>
</dbReference>
<dbReference type="Pfam" id="PF02781">
    <property type="entry name" value="G6PD_C"/>
    <property type="match status" value="1"/>
</dbReference>
<feature type="binding site" evidence="7">
    <location>
        <begin position="101"/>
        <end position="102"/>
    </location>
    <ligand>
        <name>NADP(+)</name>
        <dbReference type="ChEBI" id="CHEBI:58349"/>
    </ligand>
</feature>
<feature type="domain" description="Glucose-6-phosphate dehydrogenase C-terminal" evidence="9">
    <location>
        <begin position="204"/>
        <end position="490"/>
    </location>
</feature>
<dbReference type="GO" id="GO:0004345">
    <property type="term" value="F:glucose-6-phosphate dehydrogenase activity"/>
    <property type="evidence" value="ECO:0007669"/>
    <property type="project" value="UniProtKB-UniRule"/>
</dbReference>
<dbReference type="InterPro" id="IPR001282">
    <property type="entry name" value="G6P_DH"/>
</dbReference>
<dbReference type="SUPFAM" id="SSF55347">
    <property type="entry name" value="Glyceraldehyde-3-phosphate dehydrogenase-like, C-terminal domain"/>
    <property type="match status" value="1"/>
</dbReference>
<dbReference type="SUPFAM" id="SSF51735">
    <property type="entry name" value="NAD(P)-binding Rossmann-fold domains"/>
    <property type="match status" value="1"/>
</dbReference>
<dbReference type="GO" id="GO:0050661">
    <property type="term" value="F:NADP binding"/>
    <property type="evidence" value="ECO:0007669"/>
    <property type="project" value="UniProtKB-UniRule"/>
</dbReference>
<dbReference type="InterPro" id="IPR019796">
    <property type="entry name" value="G6P_DH_AS"/>
</dbReference>
<keyword evidence="6 7" id="KW-0119">Carbohydrate metabolism</keyword>
<organism evidence="10 11">
    <name type="scientific">Desulfobacter latus</name>
    <dbReference type="NCBI Taxonomy" id="2292"/>
    <lineage>
        <taxon>Bacteria</taxon>
        <taxon>Pseudomonadati</taxon>
        <taxon>Thermodesulfobacteriota</taxon>
        <taxon>Desulfobacteria</taxon>
        <taxon>Desulfobacterales</taxon>
        <taxon>Desulfobacteraceae</taxon>
        <taxon>Desulfobacter</taxon>
    </lineage>
</organism>
<feature type="binding site" evidence="7">
    <location>
        <position position="196"/>
    </location>
    <ligand>
        <name>substrate</name>
    </ligand>
</feature>
<feature type="binding site" evidence="7">
    <location>
        <position position="340"/>
    </location>
    <ligand>
        <name>substrate</name>
    </ligand>
</feature>
<dbReference type="GO" id="GO:0005829">
    <property type="term" value="C:cytosol"/>
    <property type="evidence" value="ECO:0007669"/>
    <property type="project" value="TreeGrafter"/>
</dbReference>
<keyword evidence="3 7" id="KW-0313">Glucose metabolism</keyword>
<name>A0A850T259_9BACT</name>
<dbReference type="InterPro" id="IPR022674">
    <property type="entry name" value="G6P_DH_NAD-bd"/>
</dbReference>
<evidence type="ECO:0000256" key="4">
    <source>
        <dbReference type="ARBA" id="ARBA00022857"/>
    </source>
</evidence>
<proteinExistence type="inferred from homology"/>
<dbReference type="PANTHER" id="PTHR23429:SF0">
    <property type="entry name" value="GLUCOSE-6-PHOSPHATE 1-DEHYDROGENASE"/>
    <property type="match status" value="1"/>
</dbReference>
<evidence type="ECO:0000256" key="7">
    <source>
        <dbReference type="HAMAP-Rule" id="MF_00966"/>
    </source>
</evidence>
<dbReference type="InterPro" id="IPR036291">
    <property type="entry name" value="NAD(P)-bd_dom_sf"/>
</dbReference>
<dbReference type="NCBIfam" id="TIGR00871">
    <property type="entry name" value="zwf"/>
    <property type="match status" value="1"/>
</dbReference>
<evidence type="ECO:0000256" key="2">
    <source>
        <dbReference type="ARBA" id="ARBA00009975"/>
    </source>
</evidence>
<comment type="catalytic activity">
    <reaction evidence="7">
        <text>D-glucose 6-phosphate + NADP(+) = 6-phospho-D-glucono-1,5-lactone + NADPH + H(+)</text>
        <dbReference type="Rhea" id="RHEA:15841"/>
        <dbReference type="ChEBI" id="CHEBI:15378"/>
        <dbReference type="ChEBI" id="CHEBI:57783"/>
        <dbReference type="ChEBI" id="CHEBI:57955"/>
        <dbReference type="ChEBI" id="CHEBI:58349"/>
        <dbReference type="ChEBI" id="CHEBI:61548"/>
        <dbReference type="EC" id="1.1.1.49"/>
    </reaction>
</comment>
<dbReference type="AlphaFoldDB" id="A0A850T259"/>
<evidence type="ECO:0000313" key="11">
    <source>
        <dbReference type="Proteomes" id="UP000553343"/>
    </source>
</evidence>
<feature type="binding site" evidence="7">
    <location>
        <position position="230"/>
    </location>
    <ligand>
        <name>substrate</name>
    </ligand>
</feature>